<comment type="caution">
    <text evidence="5">The sequence shown here is derived from an EMBL/GenBank/DDBJ whole genome shotgun (WGS) entry which is preliminary data.</text>
</comment>
<evidence type="ECO:0000256" key="1">
    <source>
        <dbReference type="ARBA" id="ARBA00005290"/>
    </source>
</evidence>
<name>A0A4R1GEQ0_9GAMM</name>
<dbReference type="InterPro" id="IPR004130">
    <property type="entry name" value="Gpn"/>
</dbReference>
<dbReference type="Pfam" id="PF03029">
    <property type="entry name" value="ATP_bind_1"/>
    <property type="match status" value="1"/>
</dbReference>
<dbReference type="Gene3D" id="3.40.50.300">
    <property type="entry name" value="P-loop containing nucleotide triphosphate hydrolases"/>
    <property type="match status" value="1"/>
</dbReference>
<evidence type="ECO:0000313" key="5">
    <source>
        <dbReference type="EMBL" id="TCK04259.1"/>
    </source>
</evidence>
<organism evidence="5 6">
    <name type="scientific">Marinobacterium mangrovicola</name>
    <dbReference type="NCBI Taxonomy" id="1476959"/>
    <lineage>
        <taxon>Bacteria</taxon>
        <taxon>Pseudomonadati</taxon>
        <taxon>Pseudomonadota</taxon>
        <taxon>Gammaproteobacteria</taxon>
        <taxon>Oceanospirillales</taxon>
        <taxon>Oceanospirillaceae</taxon>
        <taxon>Marinobacterium</taxon>
    </lineage>
</organism>
<keyword evidence="5" id="KW-0675">Receptor</keyword>
<dbReference type="PANTHER" id="PTHR42708:SF1">
    <property type="entry name" value="GLIDING MOTILITY PROTEIN MGLA"/>
    <property type="match status" value="1"/>
</dbReference>
<dbReference type="EMBL" id="SMFU01000011">
    <property type="protein sequence ID" value="TCK04259.1"/>
    <property type="molecule type" value="Genomic_DNA"/>
</dbReference>
<dbReference type="PANTHER" id="PTHR42708">
    <property type="entry name" value="ATP/GTP-BINDING PROTEIN-RELATED"/>
    <property type="match status" value="1"/>
</dbReference>
<gene>
    <name evidence="5" type="ORF">CLV83_3675</name>
</gene>
<dbReference type="GO" id="GO:0016787">
    <property type="term" value="F:hydrolase activity"/>
    <property type="evidence" value="ECO:0007669"/>
    <property type="project" value="UniProtKB-KW"/>
</dbReference>
<keyword evidence="2" id="KW-0547">Nucleotide-binding</keyword>
<dbReference type="InterPro" id="IPR052705">
    <property type="entry name" value="Gliding_Motility_GTPase"/>
</dbReference>
<dbReference type="AlphaFoldDB" id="A0A4R1GEQ0"/>
<evidence type="ECO:0000313" key="6">
    <source>
        <dbReference type="Proteomes" id="UP000294546"/>
    </source>
</evidence>
<evidence type="ECO:0000256" key="2">
    <source>
        <dbReference type="ARBA" id="ARBA00022741"/>
    </source>
</evidence>
<dbReference type="GO" id="GO:0005525">
    <property type="term" value="F:GTP binding"/>
    <property type="evidence" value="ECO:0007669"/>
    <property type="project" value="UniProtKB-KW"/>
</dbReference>
<dbReference type="OrthoDB" id="4319884at2"/>
<accession>A0A4R1GEQ0</accession>
<proteinExistence type="inferred from homology"/>
<reference evidence="5 6" key="1">
    <citation type="submission" date="2019-03" db="EMBL/GenBank/DDBJ databases">
        <title>Genomic Encyclopedia of Archaeal and Bacterial Type Strains, Phase II (KMG-II): from individual species to whole genera.</title>
        <authorList>
            <person name="Goeker M."/>
        </authorList>
    </citation>
    <scope>NUCLEOTIDE SEQUENCE [LARGE SCALE GENOMIC DNA]</scope>
    <source>
        <strain evidence="5 6">DSM 27697</strain>
    </source>
</reference>
<sequence>MADYKILFTGSVCSGKTTAIRSLSDIETIDTDASVSDSAIRRKQKTTIAMDYGVLEMSDSSRLHLYGTPGQERFRFMWQLMMSDLVHDAQALVLLVDNTRNDPFKDIRFYLDEFRDYLVQRQLIIAVTHSDQQAHPDHAYYMNELKGMGIFTTVLFIDARYPDSVLEVVKSVLAEREPDLNWDELGQRLMAHRPPVIEEEEESSEAPVAAETSEPPEVKLFSAVSLMDAAMNTRGITGAMHLGADRKVLETNIGSMQNQAMLKTMVNLVAALEKKVAFLGHIDNLVLCGPEHETLSVFVEERQALGLCSEKELSLAVVKQQGQDLLQWSGE</sequence>
<dbReference type="Proteomes" id="UP000294546">
    <property type="component" value="Unassembled WGS sequence"/>
</dbReference>
<keyword evidence="3" id="KW-0378">Hydrolase</keyword>
<evidence type="ECO:0000256" key="3">
    <source>
        <dbReference type="ARBA" id="ARBA00022801"/>
    </source>
</evidence>
<evidence type="ECO:0000256" key="4">
    <source>
        <dbReference type="ARBA" id="ARBA00023134"/>
    </source>
</evidence>
<dbReference type="RefSeq" id="WP_132295862.1">
    <property type="nucleotide sequence ID" value="NZ_SMFU01000011.1"/>
</dbReference>
<dbReference type="InterPro" id="IPR027417">
    <property type="entry name" value="P-loop_NTPase"/>
</dbReference>
<comment type="similarity">
    <text evidence="1">Belongs to the GPN-loop GTPase family.</text>
</comment>
<protein>
    <submittedName>
        <fullName evidence="5">Signal recognition particle receptor subunit beta</fullName>
    </submittedName>
</protein>
<keyword evidence="6" id="KW-1185">Reference proteome</keyword>
<dbReference type="SUPFAM" id="SSF52540">
    <property type="entry name" value="P-loop containing nucleoside triphosphate hydrolases"/>
    <property type="match status" value="1"/>
</dbReference>
<keyword evidence="4" id="KW-0342">GTP-binding</keyword>